<keyword evidence="2" id="KW-1185">Reference proteome</keyword>
<reference evidence="1 2" key="1">
    <citation type="submission" date="2016-09" db="EMBL/GenBank/DDBJ databases">
        <title>Genomic Taxonomy of the Vibrionaceae.</title>
        <authorList>
            <person name="Gonzalez-Castillo A."/>
            <person name="Gomez-Gil B."/>
            <person name="Enciso-Ibarra K."/>
        </authorList>
    </citation>
    <scope>NUCLEOTIDE SEQUENCE [LARGE SCALE GENOMIC DNA]</scope>
    <source>
        <strain evidence="1 2">CAIM 1731</strain>
    </source>
</reference>
<dbReference type="SUPFAM" id="SSF54909">
    <property type="entry name" value="Dimeric alpha+beta barrel"/>
    <property type="match status" value="1"/>
</dbReference>
<name>A0ABX3FQJ4_9VIBR</name>
<dbReference type="Gene3D" id="3.30.70.100">
    <property type="match status" value="1"/>
</dbReference>
<sequence>MYAVIFKAKVGVQDEQYGKMVALMRELAFNHYHCQDFIAVTEGEQEIAISYWHNEEDIRNWHQDSQHQIAQQLGRDKWYQSYSVEVVEIKRRYAYAEN</sequence>
<dbReference type="EMBL" id="MJMI01000055">
    <property type="protein sequence ID" value="OLQ95041.1"/>
    <property type="molecule type" value="Genomic_DNA"/>
</dbReference>
<dbReference type="RefSeq" id="WP_075648092.1">
    <property type="nucleotide sequence ID" value="NZ_AP019658.1"/>
</dbReference>
<proteinExistence type="predicted"/>
<dbReference type="InterPro" id="IPR011008">
    <property type="entry name" value="Dimeric_a/b-barrel"/>
</dbReference>
<accession>A0ABX3FQJ4</accession>
<comment type="caution">
    <text evidence="1">The sequence shown here is derived from an EMBL/GenBank/DDBJ whole genome shotgun (WGS) entry which is preliminary data.</text>
</comment>
<protein>
    <submittedName>
        <fullName evidence="1">Antibiotic biosynthesis monooxygenase</fullName>
    </submittedName>
</protein>
<dbReference type="InterPro" id="IPR052936">
    <property type="entry name" value="Jasmonate_Hydroxylase-like"/>
</dbReference>
<evidence type="ECO:0000313" key="2">
    <source>
        <dbReference type="Proteomes" id="UP000186206"/>
    </source>
</evidence>
<keyword evidence="1" id="KW-0503">Monooxygenase</keyword>
<organism evidence="1 2">
    <name type="scientific">Vibrio ponticus</name>
    <dbReference type="NCBI Taxonomy" id="265668"/>
    <lineage>
        <taxon>Bacteria</taxon>
        <taxon>Pseudomonadati</taxon>
        <taxon>Pseudomonadota</taxon>
        <taxon>Gammaproteobacteria</taxon>
        <taxon>Vibrionales</taxon>
        <taxon>Vibrionaceae</taxon>
        <taxon>Vibrio</taxon>
    </lineage>
</organism>
<evidence type="ECO:0000313" key="1">
    <source>
        <dbReference type="EMBL" id="OLQ95041.1"/>
    </source>
</evidence>
<dbReference type="Proteomes" id="UP000186206">
    <property type="component" value="Unassembled WGS sequence"/>
</dbReference>
<dbReference type="PANTHER" id="PTHR37811">
    <property type="entry name" value="BLL5343 PROTEIN"/>
    <property type="match status" value="1"/>
</dbReference>
<keyword evidence="1" id="KW-0560">Oxidoreductase</keyword>
<dbReference type="PANTHER" id="PTHR37811:SF2">
    <property type="entry name" value="ABM DOMAIN-CONTAINING PROTEIN"/>
    <property type="match status" value="1"/>
</dbReference>
<dbReference type="GO" id="GO:0004497">
    <property type="term" value="F:monooxygenase activity"/>
    <property type="evidence" value="ECO:0007669"/>
    <property type="project" value="UniProtKB-KW"/>
</dbReference>
<gene>
    <name evidence="1" type="ORF">BIY21_07420</name>
</gene>